<feature type="transmembrane region" description="Helical" evidence="1">
    <location>
        <begin position="53"/>
        <end position="71"/>
    </location>
</feature>
<dbReference type="OrthoDB" id="10333424at2759"/>
<reference evidence="2" key="1">
    <citation type="submission" date="2022-01" db="EMBL/GenBank/DDBJ databases">
        <authorList>
            <person name="Braso-Vives M."/>
        </authorList>
    </citation>
    <scope>NUCLEOTIDE SEQUENCE</scope>
</reference>
<evidence type="ECO:0000313" key="2">
    <source>
        <dbReference type="EMBL" id="CAH1273166.1"/>
    </source>
</evidence>
<accession>A0A8K0AD57</accession>
<keyword evidence="1" id="KW-0472">Membrane</keyword>
<keyword evidence="1" id="KW-1133">Transmembrane helix</keyword>
<feature type="transmembrane region" description="Helical" evidence="1">
    <location>
        <begin position="146"/>
        <end position="169"/>
    </location>
</feature>
<dbReference type="AlphaFoldDB" id="A0A8K0AD57"/>
<gene>
    <name evidence="2" type="primary">Hypp5060</name>
    <name evidence="2" type="ORF">BLAG_LOCUS24584</name>
</gene>
<evidence type="ECO:0000256" key="1">
    <source>
        <dbReference type="SAM" id="Phobius"/>
    </source>
</evidence>
<organism evidence="2 3">
    <name type="scientific">Branchiostoma lanceolatum</name>
    <name type="common">Common lancelet</name>
    <name type="synonym">Amphioxus lanceolatum</name>
    <dbReference type="NCBI Taxonomy" id="7740"/>
    <lineage>
        <taxon>Eukaryota</taxon>
        <taxon>Metazoa</taxon>
        <taxon>Chordata</taxon>
        <taxon>Cephalochordata</taxon>
        <taxon>Leptocardii</taxon>
        <taxon>Amphioxiformes</taxon>
        <taxon>Branchiostomatidae</taxon>
        <taxon>Branchiostoma</taxon>
    </lineage>
</organism>
<feature type="transmembrane region" description="Helical" evidence="1">
    <location>
        <begin position="211"/>
        <end position="231"/>
    </location>
</feature>
<sequence length="317" mass="35206">MFIASDSGADSNPRLKFYLSCSAAALLLCDNQYSSNFCQTGAMHAAIRKAGQLGYYLLLLVHLCVIVLSAYRNVIAFQITWCKAHNSMPTICTNFNDTALGPPFLVPKLKVGISVVNTVILLVLVATRGRFLGFKKSFLKCASKKWFLSFLSSFLVAFAWDVMNMSIGFSQKTANPIAESALGWMFKDVSDAVLVISLTHHIPPSKGDKVFYLYFLSLALYALNYLIQFAYCSVLAVFKLSVLATSVSSNYSELLSAVDILLVIGTSGYNKMLWDFFSTKLYKPDKDIVSKVYYPLIVLPDESYTDLDVNQDAEKFS</sequence>
<keyword evidence="1" id="KW-0812">Transmembrane</keyword>
<dbReference type="EMBL" id="OV696694">
    <property type="protein sequence ID" value="CAH1273166.1"/>
    <property type="molecule type" value="Genomic_DNA"/>
</dbReference>
<name>A0A8K0AD57_BRALA</name>
<keyword evidence="3" id="KW-1185">Reference proteome</keyword>
<protein>
    <submittedName>
        <fullName evidence="2">Hypp5060 protein</fullName>
    </submittedName>
</protein>
<proteinExistence type="predicted"/>
<feature type="transmembrane region" description="Helical" evidence="1">
    <location>
        <begin position="109"/>
        <end position="126"/>
    </location>
</feature>
<dbReference type="Proteomes" id="UP000838412">
    <property type="component" value="Chromosome 9"/>
</dbReference>
<evidence type="ECO:0000313" key="3">
    <source>
        <dbReference type="Proteomes" id="UP000838412"/>
    </source>
</evidence>